<evidence type="ECO:0000313" key="3">
    <source>
        <dbReference type="Proteomes" id="UP000745859"/>
    </source>
</evidence>
<gene>
    <name evidence="2" type="ORF">FHR24_002035</name>
</gene>
<accession>A0ABX0U9S8</accession>
<dbReference type="EMBL" id="JAASQL010000002">
    <property type="protein sequence ID" value="NIJ45567.1"/>
    <property type="molecule type" value="Genomic_DNA"/>
</dbReference>
<proteinExistence type="predicted"/>
<feature type="transmembrane region" description="Helical" evidence="1">
    <location>
        <begin position="6"/>
        <end position="23"/>
    </location>
</feature>
<keyword evidence="3" id="KW-1185">Reference proteome</keyword>
<keyword evidence="1" id="KW-1133">Transmembrane helix</keyword>
<name>A0ABX0U9S8_9FLAO</name>
<evidence type="ECO:0000313" key="2">
    <source>
        <dbReference type="EMBL" id="NIJ45567.1"/>
    </source>
</evidence>
<dbReference type="Proteomes" id="UP000745859">
    <property type="component" value="Unassembled WGS sequence"/>
</dbReference>
<reference evidence="2 3" key="1">
    <citation type="submission" date="2020-03" db="EMBL/GenBank/DDBJ databases">
        <title>Genomic Encyclopedia of Type Strains, Phase IV (KMG-IV): sequencing the most valuable type-strain genomes for metagenomic binning, comparative biology and taxonomic classification.</title>
        <authorList>
            <person name="Goeker M."/>
        </authorList>
    </citation>
    <scope>NUCLEOTIDE SEQUENCE [LARGE SCALE GENOMIC DNA]</scope>
    <source>
        <strain evidence="2 3">DSM 101599</strain>
    </source>
</reference>
<sequence length="158" mass="18506">MDLENFITVGIILFICITPFVIMSRKNAKKEKEILQLLENKALEHKGAINIHEHCNNITIGLDTNKQFLFFLKSKKEQTLEQFIDLSLFKKCEMVSTNKPLLNPKKDNVVLEKIELVLTPIQKNETILKLEMYHEEDAELRGEYQLAKKWVKEINHLL</sequence>
<evidence type="ECO:0000256" key="1">
    <source>
        <dbReference type="SAM" id="Phobius"/>
    </source>
</evidence>
<protein>
    <submittedName>
        <fullName evidence="2">Uncharacterized protein</fullName>
    </submittedName>
</protein>
<keyword evidence="1" id="KW-0812">Transmembrane</keyword>
<organism evidence="2 3">
    <name type="scientific">Wenyingzhuangia heitensis</name>
    <dbReference type="NCBI Taxonomy" id="1487859"/>
    <lineage>
        <taxon>Bacteria</taxon>
        <taxon>Pseudomonadati</taxon>
        <taxon>Bacteroidota</taxon>
        <taxon>Flavobacteriia</taxon>
        <taxon>Flavobacteriales</taxon>
        <taxon>Flavobacteriaceae</taxon>
        <taxon>Wenyingzhuangia</taxon>
    </lineage>
</organism>
<keyword evidence="1" id="KW-0472">Membrane</keyword>
<comment type="caution">
    <text evidence="2">The sequence shown here is derived from an EMBL/GenBank/DDBJ whole genome shotgun (WGS) entry which is preliminary data.</text>
</comment>
<dbReference type="RefSeq" id="WP_167187861.1">
    <property type="nucleotide sequence ID" value="NZ_JAASQL010000002.1"/>
</dbReference>